<dbReference type="PROSITE" id="PS50931">
    <property type="entry name" value="HTH_LYSR"/>
    <property type="match status" value="1"/>
</dbReference>
<dbReference type="InterPro" id="IPR036390">
    <property type="entry name" value="WH_DNA-bd_sf"/>
</dbReference>
<evidence type="ECO:0000259" key="5">
    <source>
        <dbReference type="PROSITE" id="PS50931"/>
    </source>
</evidence>
<dbReference type="InterPro" id="IPR000847">
    <property type="entry name" value="LysR_HTH_N"/>
</dbReference>
<dbReference type="GO" id="GO:0032993">
    <property type="term" value="C:protein-DNA complex"/>
    <property type="evidence" value="ECO:0007669"/>
    <property type="project" value="TreeGrafter"/>
</dbReference>
<comment type="similarity">
    <text evidence="1">Belongs to the LysR transcriptional regulatory family.</text>
</comment>
<gene>
    <name evidence="6" type="ORF">SAMN04489859_10599</name>
</gene>
<keyword evidence="4" id="KW-0804">Transcription</keyword>
<organism evidence="6 7">
    <name type="scientific">Paracoccus alcaliphilus</name>
    <dbReference type="NCBI Taxonomy" id="34002"/>
    <lineage>
        <taxon>Bacteria</taxon>
        <taxon>Pseudomonadati</taxon>
        <taxon>Pseudomonadota</taxon>
        <taxon>Alphaproteobacteria</taxon>
        <taxon>Rhodobacterales</taxon>
        <taxon>Paracoccaceae</taxon>
        <taxon>Paracoccus</taxon>
    </lineage>
</organism>
<dbReference type="FunFam" id="1.10.10.10:FF:000001">
    <property type="entry name" value="LysR family transcriptional regulator"/>
    <property type="match status" value="1"/>
</dbReference>
<dbReference type="GO" id="GO:0003677">
    <property type="term" value="F:DNA binding"/>
    <property type="evidence" value="ECO:0007669"/>
    <property type="project" value="UniProtKB-KW"/>
</dbReference>
<dbReference type="EMBL" id="FODE01000059">
    <property type="protein sequence ID" value="SEO28501.1"/>
    <property type="molecule type" value="Genomic_DNA"/>
</dbReference>
<dbReference type="STRING" id="34002.SAMN04489859_10599"/>
<dbReference type="CDD" id="cd08445">
    <property type="entry name" value="PBP2_BenM_CatM_CatR"/>
    <property type="match status" value="1"/>
</dbReference>
<keyword evidence="7" id="KW-1185">Reference proteome</keyword>
<dbReference type="PRINTS" id="PR00039">
    <property type="entry name" value="HTHLYSR"/>
</dbReference>
<evidence type="ECO:0000256" key="1">
    <source>
        <dbReference type="ARBA" id="ARBA00009437"/>
    </source>
</evidence>
<dbReference type="Proteomes" id="UP000199054">
    <property type="component" value="Unassembled WGS sequence"/>
</dbReference>
<dbReference type="SUPFAM" id="SSF46785">
    <property type="entry name" value="Winged helix' DNA-binding domain"/>
    <property type="match status" value="1"/>
</dbReference>
<accession>A0A1H8NFJ4</accession>
<dbReference type="OrthoDB" id="9815174at2"/>
<dbReference type="AlphaFoldDB" id="A0A1H8NFJ4"/>
<dbReference type="InterPro" id="IPR005119">
    <property type="entry name" value="LysR_subst-bd"/>
</dbReference>
<dbReference type="Gene3D" id="3.40.190.10">
    <property type="entry name" value="Periplasmic binding protein-like II"/>
    <property type="match status" value="2"/>
</dbReference>
<dbReference type="Gene3D" id="1.10.10.10">
    <property type="entry name" value="Winged helix-like DNA-binding domain superfamily/Winged helix DNA-binding domain"/>
    <property type="match status" value="1"/>
</dbReference>
<dbReference type="Pfam" id="PF00126">
    <property type="entry name" value="HTH_1"/>
    <property type="match status" value="1"/>
</dbReference>
<dbReference type="InterPro" id="IPR036388">
    <property type="entry name" value="WH-like_DNA-bd_sf"/>
</dbReference>
<evidence type="ECO:0000313" key="6">
    <source>
        <dbReference type="EMBL" id="SEO28501.1"/>
    </source>
</evidence>
<keyword evidence="3 6" id="KW-0238">DNA-binding</keyword>
<proteinExistence type="inferred from homology"/>
<name>A0A1H8NFJ4_9RHOB</name>
<evidence type="ECO:0000313" key="7">
    <source>
        <dbReference type="Proteomes" id="UP000199054"/>
    </source>
</evidence>
<feature type="domain" description="HTH lysR-type" evidence="5">
    <location>
        <begin position="1"/>
        <end position="58"/>
    </location>
</feature>
<dbReference type="GO" id="GO:0003700">
    <property type="term" value="F:DNA-binding transcription factor activity"/>
    <property type="evidence" value="ECO:0007669"/>
    <property type="project" value="InterPro"/>
</dbReference>
<evidence type="ECO:0000256" key="2">
    <source>
        <dbReference type="ARBA" id="ARBA00023015"/>
    </source>
</evidence>
<protein>
    <submittedName>
        <fullName evidence="6">DNA-binding transcriptional regulator, LysR family</fullName>
    </submittedName>
</protein>
<dbReference type="Pfam" id="PF03466">
    <property type="entry name" value="LysR_substrate"/>
    <property type="match status" value="1"/>
</dbReference>
<evidence type="ECO:0000256" key="4">
    <source>
        <dbReference type="ARBA" id="ARBA00023163"/>
    </source>
</evidence>
<keyword evidence="2" id="KW-0805">Transcription regulation</keyword>
<dbReference type="RefSeq" id="WP_090617426.1">
    <property type="nucleotide sequence ID" value="NZ_FODE01000059.1"/>
</dbReference>
<dbReference type="PANTHER" id="PTHR30346:SF17">
    <property type="entry name" value="LYSR FAMILY TRANSCRIPTIONAL REGULATOR"/>
    <property type="match status" value="1"/>
</dbReference>
<dbReference type="SUPFAM" id="SSF53850">
    <property type="entry name" value="Periplasmic binding protein-like II"/>
    <property type="match status" value="1"/>
</dbReference>
<dbReference type="PANTHER" id="PTHR30346">
    <property type="entry name" value="TRANSCRIPTIONAL DUAL REGULATOR HCAR-RELATED"/>
    <property type="match status" value="1"/>
</dbReference>
<evidence type="ECO:0000256" key="3">
    <source>
        <dbReference type="ARBA" id="ARBA00023125"/>
    </source>
</evidence>
<reference evidence="6 7" key="1">
    <citation type="submission" date="2016-10" db="EMBL/GenBank/DDBJ databases">
        <authorList>
            <person name="de Groot N.N."/>
        </authorList>
    </citation>
    <scope>NUCLEOTIDE SEQUENCE [LARGE SCALE GENOMIC DNA]</scope>
    <source>
        <strain evidence="6 7">DSM 8512</strain>
    </source>
</reference>
<sequence length="319" mass="35640">MDLRQLRYFTAVARERNFTRAAETLNIAQPPLSRQIQLLEEELGVTLILRKTRPIRLTDAGRLFYEQALQVLGRVDQMKEATRRVGLNRNPVLSIGFVASTLYGGLPVLVRKLRQNVPDLDIQLLEMLSIQQIPALKEGRIDVGFGRLRHSDPNVVSTVLREERLVAALPLDTPLARDSAPLPLAALAGQKLIVYPKEPRPSYADHVLSLLQDENVRPSDVLDVREIQTALGLVAADSGICIIPSSARQMRSDVRYRVIDSPRAISPVILNHRAGDASRYLALVKQLIRDMYAENPAWLEANNLRAPIGGQQDPDPPER</sequence>